<dbReference type="KEGG" id="vin:AKJ08_1711"/>
<dbReference type="Gene3D" id="3.30.700.10">
    <property type="entry name" value="Glycoprotein, Type 4 Pilin"/>
    <property type="match status" value="1"/>
</dbReference>
<sequence length="135" mass="14652">MNRYLRKLASARSARGMTLIEIMVVVFILGLIATVIAVNVGGVSDSAKVETAKLDIKGFEQALDLYMLRKGSYPSTGEGLSKLYSEGILKGSLKKDPWGKDYVYLYPGQKNPKGFDIYSYGSSGNGQETLITGSN</sequence>
<dbReference type="InterPro" id="IPR013545">
    <property type="entry name" value="T2SS_protein-GspG_C"/>
</dbReference>
<evidence type="ECO:0000313" key="9">
    <source>
        <dbReference type="Proteomes" id="UP000055590"/>
    </source>
</evidence>
<evidence type="ECO:0000256" key="5">
    <source>
        <dbReference type="ARBA" id="ARBA00023136"/>
    </source>
</evidence>
<comment type="subcellular location">
    <subcellularLocation>
        <location evidence="1">Membrane</location>
        <topology evidence="1">Single-pass membrane protein</topology>
    </subcellularLocation>
</comment>
<proteinExistence type="predicted"/>
<organism evidence="8 9">
    <name type="scientific">Vulgatibacter incomptus</name>
    <dbReference type="NCBI Taxonomy" id="1391653"/>
    <lineage>
        <taxon>Bacteria</taxon>
        <taxon>Pseudomonadati</taxon>
        <taxon>Myxococcota</taxon>
        <taxon>Myxococcia</taxon>
        <taxon>Myxococcales</taxon>
        <taxon>Cystobacterineae</taxon>
        <taxon>Vulgatibacteraceae</taxon>
        <taxon>Vulgatibacter</taxon>
    </lineage>
</organism>
<dbReference type="RefSeq" id="WP_050725648.1">
    <property type="nucleotide sequence ID" value="NZ_CP012332.1"/>
</dbReference>
<dbReference type="GO" id="GO:0016020">
    <property type="term" value="C:membrane"/>
    <property type="evidence" value="ECO:0007669"/>
    <property type="project" value="UniProtKB-SubCell"/>
</dbReference>
<dbReference type="Pfam" id="PF08334">
    <property type="entry name" value="T2SSG"/>
    <property type="match status" value="1"/>
</dbReference>
<evidence type="ECO:0000256" key="1">
    <source>
        <dbReference type="ARBA" id="ARBA00004167"/>
    </source>
</evidence>
<dbReference type="InterPro" id="IPR045584">
    <property type="entry name" value="Pilin-like"/>
</dbReference>
<dbReference type="AlphaFoldDB" id="A0A0K1PDX4"/>
<dbReference type="PRINTS" id="PR00813">
    <property type="entry name" value="BCTERIALGSPG"/>
</dbReference>
<evidence type="ECO:0000313" key="8">
    <source>
        <dbReference type="EMBL" id="AKU91324.1"/>
    </source>
</evidence>
<keyword evidence="2" id="KW-0488">Methylation</keyword>
<dbReference type="GO" id="GO:0015628">
    <property type="term" value="P:protein secretion by the type II secretion system"/>
    <property type="evidence" value="ECO:0007669"/>
    <property type="project" value="InterPro"/>
</dbReference>
<dbReference type="OrthoDB" id="9795612at2"/>
<dbReference type="PANTHER" id="PTHR30093">
    <property type="entry name" value="GENERAL SECRETION PATHWAY PROTEIN G"/>
    <property type="match status" value="1"/>
</dbReference>
<name>A0A0K1PDX4_9BACT</name>
<evidence type="ECO:0000259" key="7">
    <source>
        <dbReference type="Pfam" id="PF08334"/>
    </source>
</evidence>
<keyword evidence="4 6" id="KW-1133">Transmembrane helix</keyword>
<dbReference type="Proteomes" id="UP000055590">
    <property type="component" value="Chromosome"/>
</dbReference>
<dbReference type="Pfam" id="PF07963">
    <property type="entry name" value="N_methyl"/>
    <property type="match status" value="1"/>
</dbReference>
<gene>
    <name evidence="8" type="ORF">AKJ08_1711</name>
</gene>
<keyword evidence="9" id="KW-1185">Reference proteome</keyword>
<protein>
    <submittedName>
        <fullName evidence="8">General secretion pathway protein G</fullName>
    </submittedName>
</protein>
<evidence type="ECO:0000256" key="6">
    <source>
        <dbReference type="SAM" id="Phobius"/>
    </source>
</evidence>
<reference evidence="8 9" key="1">
    <citation type="submission" date="2015-08" db="EMBL/GenBank/DDBJ databases">
        <authorList>
            <person name="Babu N.S."/>
            <person name="Beckwith C.J."/>
            <person name="Beseler K.G."/>
            <person name="Brison A."/>
            <person name="Carone J.V."/>
            <person name="Caskin T.P."/>
            <person name="Diamond M."/>
            <person name="Durham M.E."/>
            <person name="Foxe J.M."/>
            <person name="Go M."/>
            <person name="Henderson B.A."/>
            <person name="Jones I.B."/>
            <person name="McGettigan J.A."/>
            <person name="Micheletti S.J."/>
            <person name="Nasrallah M.E."/>
            <person name="Ortiz D."/>
            <person name="Piller C.R."/>
            <person name="Privatt S.R."/>
            <person name="Schneider S.L."/>
            <person name="Sharp S."/>
            <person name="Smith T.C."/>
            <person name="Stanton J.D."/>
            <person name="Ullery H.E."/>
            <person name="Wilson R.J."/>
            <person name="Serrano M.G."/>
            <person name="Buck G."/>
            <person name="Lee V."/>
            <person name="Wang Y."/>
            <person name="Carvalho R."/>
            <person name="Voegtly L."/>
            <person name="Shi R."/>
            <person name="Duckworth R."/>
            <person name="Johnson A."/>
            <person name="Loviza R."/>
            <person name="Walstead R."/>
            <person name="Shah Z."/>
            <person name="Kiflezghi M."/>
            <person name="Wade K."/>
            <person name="Ball S.L."/>
            <person name="Bradley K.W."/>
            <person name="Asai D.J."/>
            <person name="Bowman C.A."/>
            <person name="Russell D.A."/>
            <person name="Pope W.H."/>
            <person name="Jacobs-Sera D."/>
            <person name="Hendrix R.W."/>
            <person name="Hatfull G.F."/>
        </authorList>
    </citation>
    <scope>NUCLEOTIDE SEQUENCE [LARGE SCALE GENOMIC DNA]</scope>
    <source>
        <strain evidence="8 9">DSM 27710</strain>
    </source>
</reference>
<feature type="transmembrane region" description="Helical" evidence="6">
    <location>
        <begin position="20"/>
        <end position="40"/>
    </location>
</feature>
<dbReference type="STRING" id="1391653.AKJ08_1711"/>
<dbReference type="InterPro" id="IPR000983">
    <property type="entry name" value="Bac_GSPG_pilin"/>
</dbReference>
<evidence type="ECO:0000256" key="2">
    <source>
        <dbReference type="ARBA" id="ARBA00022481"/>
    </source>
</evidence>
<dbReference type="PANTHER" id="PTHR30093:SF44">
    <property type="entry name" value="TYPE II SECRETION SYSTEM CORE PROTEIN G"/>
    <property type="match status" value="1"/>
</dbReference>
<evidence type="ECO:0000256" key="4">
    <source>
        <dbReference type="ARBA" id="ARBA00022989"/>
    </source>
</evidence>
<dbReference type="GO" id="GO:0015627">
    <property type="term" value="C:type II protein secretion system complex"/>
    <property type="evidence" value="ECO:0007669"/>
    <property type="project" value="InterPro"/>
</dbReference>
<feature type="domain" description="Type II secretion system protein GspG C-terminal" evidence="7">
    <location>
        <begin position="40"/>
        <end position="125"/>
    </location>
</feature>
<dbReference type="EMBL" id="CP012332">
    <property type="protein sequence ID" value="AKU91324.1"/>
    <property type="molecule type" value="Genomic_DNA"/>
</dbReference>
<dbReference type="SUPFAM" id="SSF54523">
    <property type="entry name" value="Pili subunits"/>
    <property type="match status" value="1"/>
</dbReference>
<keyword evidence="3 6" id="KW-0812">Transmembrane</keyword>
<dbReference type="PROSITE" id="PS00409">
    <property type="entry name" value="PROKAR_NTER_METHYL"/>
    <property type="match status" value="1"/>
</dbReference>
<dbReference type="InterPro" id="IPR012902">
    <property type="entry name" value="N_methyl_site"/>
</dbReference>
<accession>A0A0K1PDX4</accession>
<dbReference type="NCBIfam" id="TIGR02532">
    <property type="entry name" value="IV_pilin_GFxxxE"/>
    <property type="match status" value="1"/>
</dbReference>
<evidence type="ECO:0000256" key="3">
    <source>
        <dbReference type="ARBA" id="ARBA00022692"/>
    </source>
</evidence>
<keyword evidence="5 6" id="KW-0472">Membrane</keyword>